<evidence type="ECO:0000256" key="4">
    <source>
        <dbReference type="ARBA" id="ARBA00023128"/>
    </source>
</evidence>
<accession>A0A1B5KUY1</accession>
<name>A0A1B5KUY1_USTVR</name>
<evidence type="ECO:0000256" key="5">
    <source>
        <dbReference type="ARBA" id="ARBA00023157"/>
    </source>
</evidence>
<dbReference type="Gene3D" id="1.10.287.1130">
    <property type="entry name" value="CytochromE C oxidase copper chaperone"/>
    <property type="match status" value="1"/>
</dbReference>
<dbReference type="EMBL" id="BBTG02000012">
    <property type="protein sequence ID" value="GAO14719.1"/>
    <property type="molecule type" value="Genomic_DNA"/>
</dbReference>
<organism evidence="6 7">
    <name type="scientific">Ustilaginoidea virens</name>
    <name type="common">Rice false smut fungus</name>
    <name type="synonym">Villosiclava virens</name>
    <dbReference type="NCBI Taxonomy" id="1159556"/>
    <lineage>
        <taxon>Eukaryota</taxon>
        <taxon>Fungi</taxon>
        <taxon>Dikarya</taxon>
        <taxon>Ascomycota</taxon>
        <taxon>Pezizomycotina</taxon>
        <taxon>Sordariomycetes</taxon>
        <taxon>Hypocreomycetidae</taxon>
        <taxon>Hypocreales</taxon>
        <taxon>Clavicipitaceae</taxon>
        <taxon>Ustilaginoidea</taxon>
    </lineage>
</organism>
<dbReference type="SUPFAM" id="SSF47072">
    <property type="entry name" value="Cysteine alpha-hairpin motif"/>
    <property type="match status" value="1"/>
</dbReference>
<dbReference type="Proteomes" id="UP000054053">
    <property type="component" value="Unassembled WGS sequence"/>
</dbReference>
<sequence>MLPRTRLAILARHADHVVNRQCAIQDCLTRSNYDDAKCQHVIKALYQCCEAFYQERGDDAASPSCPKPSLVRMKMKQMNEATFPSSRGCARMS</sequence>
<reference evidence="7" key="1">
    <citation type="journal article" date="2016" name="Genome Announc.">
        <title>Genome sequence of Ustilaginoidea virens IPU010, a rice pathogenic fungus causing false smut.</title>
        <authorList>
            <person name="Kumagai T."/>
            <person name="Ishii T."/>
            <person name="Terai G."/>
            <person name="Umemura M."/>
            <person name="Machida M."/>
            <person name="Asai K."/>
        </authorList>
    </citation>
    <scope>NUCLEOTIDE SEQUENCE [LARGE SCALE GENOMIC DNA]</scope>
    <source>
        <strain evidence="7">IPU010</strain>
    </source>
</reference>
<dbReference type="Pfam" id="PF08991">
    <property type="entry name" value="CMC4"/>
    <property type="match status" value="1"/>
</dbReference>
<evidence type="ECO:0000313" key="7">
    <source>
        <dbReference type="Proteomes" id="UP000054053"/>
    </source>
</evidence>
<keyword evidence="5" id="KW-1015">Disulfide bond</keyword>
<comment type="subcellular location">
    <subcellularLocation>
        <location evidence="1">Mitochondrion intermembrane space</location>
    </subcellularLocation>
</comment>
<dbReference type="PANTHER" id="PTHR15590">
    <property type="entry name" value="CX9C MOTIF-CONTAINING PROTEIN 4"/>
    <property type="match status" value="1"/>
</dbReference>
<evidence type="ECO:0000313" key="6">
    <source>
        <dbReference type="EMBL" id="GAO14719.1"/>
    </source>
</evidence>
<dbReference type="GO" id="GO:0005758">
    <property type="term" value="C:mitochondrial intermembrane space"/>
    <property type="evidence" value="ECO:0007669"/>
    <property type="project" value="UniProtKB-SubCell"/>
</dbReference>
<dbReference type="InterPro" id="IPR027179">
    <property type="entry name" value="CMC4"/>
</dbReference>
<dbReference type="InterPro" id="IPR009069">
    <property type="entry name" value="Cys_alpha_HP_mot_SF"/>
</dbReference>
<gene>
    <name evidence="6" type="ORF">UVI_02028670</name>
</gene>
<proteinExistence type="inferred from homology"/>
<dbReference type="PANTHER" id="PTHR15590:SF0">
    <property type="entry name" value="CX9C MOTIF-CONTAINING PROTEIN 4"/>
    <property type="match status" value="1"/>
</dbReference>
<protein>
    <recommendedName>
        <fullName evidence="3">Cx9C motif-containing protein 4, mitochondrial</fullName>
    </recommendedName>
</protein>
<keyword evidence="4" id="KW-0496">Mitochondrion</keyword>
<dbReference type="AlphaFoldDB" id="A0A1B5KUY1"/>
<evidence type="ECO:0000256" key="2">
    <source>
        <dbReference type="ARBA" id="ARBA00009858"/>
    </source>
</evidence>
<dbReference type="PROSITE" id="PS51808">
    <property type="entry name" value="CHCH"/>
    <property type="match status" value="1"/>
</dbReference>
<evidence type="ECO:0000256" key="1">
    <source>
        <dbReference type="ARBA" id="ARBA00004569"/>
    </source>
</evidence>
<comment type="caution">
    <text evidence="6">The sequence shown here is derived from an EMBL/GenBank/DDBJ whole genome shotgun (WGS) entry which is preliminary data.</text>
</comment>
<evidence type="ECO:0000256" key="3">
    <source>
        <dbReference type="ARBA" id="ARBA00019406"/>
    </source>
</evidence>
<comment type="similarity">
    <text evidence="2">Belongs to the CMC4 family.</text>
</comment>